<sequence>MPYTVESVLIHGTRLLSAAAALVVMYIEFTGSAATRRLLVGVSTPLLPSNAYDSLYLPLYLSTLVASQESIKAMDASFRRPFVAYLDMNDTTNTLAFQPSACNQAGRSPADPIYDIDYARPLLDNILANFPAFDWPSNDTTIVVDCSFFGRTIGDTTTAKLYLLNETTLTTLVVQTIAVSRPTQQRVMAAGLAMFTTTPLSTLVVDDACVVTATEAATYAAAVGFGFPYEWAPFVPITLEATVPTVSTEWMATMISTGERISFAGTMGIYRIAPSSQANYDYYIWDMPQDPLAFVAHIQYANAHVLKDVHGWFRCFLGLGIGFNIALHMAVALMVMGRHAVVTRQYIPFPNVYAAIQKRATARVVLLVADCVLHDWWYPFQYALNQGNVRTGLLVGTLPLVEMPRADGLMLCLALTYLAAAAARVRVELFVVVAIYLVAFSYRIELVARYGVALDATNLYLEANFLENVQPGNGTGMDIWTCHVNTTTNFTLLWTEFTWLVLATAATLGYVVLVKLYRCQRWLGTVKVTPADLATLKALPEAWTVPMAGKRQSNGNGGRHWSIRSRLYDGVTIFDTENTHVERSVGRVAADMVGFVTWSVDYCDPPTKRMTTIRVSPCGLWLLGYVVVHDRFLVGINDHLFLLLNVLFHVDYFRIYGFHLDKTGTSVCAEKTHVHHHHLTWSQCWTDVEVRCRGGCHTCNLFLDESMSKPMYSETDGVSSKPMY</sequence>
<reference evidence="2" key="2">
    <citation type="submission" date="2019-06" db="EMBL/GenBank/DDBJ databases">
        <title>Genomics analysis of Aphanomyces spp. identifies a new class of oomycete effector associated with host adaptation.</title>
        <authorList>
            <person name="Gaulin E."/>
        </authorList>
    </citation>
    <scope>NUCLEOTIDE SEQUENCE</scope>
    <source>
        <strain evidence="2">CBS 578.67</strain>
    </source>
</reference>
<keyword evidence="4" id="KW-1185">Reference proteome</keyword>
<organism evidence="3 4">
    <name type="scientific">Aphanomyces stellatus</name>
    <dbReference type="NCBI Taxonomy" id="120398"/>
    <lineage>
        <taxon>Eukaryota</taxon>
        <taxon>Sar</taxon>
        <taxon>Stramenopiles</taxon>
        <taxon>Oomycota</taxon>
        <taxon>Saprolegniomycetes</taxon>
        <taxon>Saprolegniales</taxon>
        <taxon>Verrucalvaceae</taxon>
        <taxon>Aphanomyces</taxon>
    </lineage>
</organism>
<evidence type="ECO:0000313" key="4">
    <source>
        <dbReference type="Proteomes" id="UP000332933"/>
    </source>
</evidence>
<protein>
    <submittedName>
        <fullName evidence="3">Aste57867_17024 protein</fullName>
    </submittedName>
</protein>
<keyword evidence="1" id="KW-1133">Transmembrane helix</keyword>
<dbReference type="AlphaFoldDB" id="A0A485L7Q3"/>
<dbReference type="Proteomes" id="UP000332933">
    <property type="component" value="Unassembled WGS sequence"/>
</dbReference>
<feature type="transmembrane region" description="Helical" evidence="1">
    <location>
        <begin position="497"/>
        <end position="517"/>
    </location>
</feature>
<feature type="transmembrane region" description="Helical" evidence="1">
    <location>
        <begin position="427"/>
        <end position="444"/>
    </location>
</feature>
<evidence type="ECO:0000313" key="2">
    <source>
        <dbReference type="EMBL" id="KAF0691810.1"/>
    </source>
</evidence>
<keyword evidence="1" id="KW-0812">Transmembrane</keyword>
<dbReference type="EMBL" id="VJMH01006020">
    <property type="protein sequence ID" value="KAF0691810.1"/>
    <property type="molecule type" value="Genomic_DNA"/>
</dbReference>
<evidence type="ECO:0000256" key="1">
    <source>
        <dbReference type="SAM" id="Phobius"/>
    </source>
</evidence>
<reference evidence="3 4" key="1">
    <citation type="submission" date="2019-03" db="EMBL/GenBank/DDBJ databases">
        <authorList>
            <person name="Gaulin E."/>
            <person name="Dumas B."/>
        </authorList>
    </citation>
    <scope>NUCLEOTIDE SEQUENCE [LARGE SCALE GENOMIC DNA]</scope>
    <source>
        <strain evidence="3">CBS 568.67</strain>
    </source>
</reference>
<accession>A0A485L7Q3</accession>
<keyword evidence="1" id="KW-0472">Membrane</keyword>
<proteinExistence type="predicted"/>
<feature type="transmembrane region" description="Helical" evidence="1">
    <location>
        <begin position="316"/>
        <end position="336"/>
    </location>
</feature>
<gene>
    <name evidence="3" type="primary">Aste57867_17024</name>
    <name evidence="2" type="ORF">As57867_016966</name>
    <name evidence="3" type="ORF">ASTE57867_17024</name>
</gene>
<feature type="transmembrane region" description="Helical" evidence="1">
    <location>
        <begin position="12"/>
        <end position="29"/>
    </location>
</feature>
<evidence type="ECO:0000313" key="3">
    <source>
        <dbReference type="EMBL" id="VFT93785.1"/>
    </source>
</evidence>
<dbReference type="EMBL" id="CAADRA010006041">
    <property type="protein sequence ID" value="VFT93785.1"/>
    <property type="molecule type" value="Genomic_DNA"/>
</dbReference>
<name>A0A485L7Q3_9STRA</name>